<dbReference type="InterPro" id="IPR011050">
    <property type="entry name" value="Pectin_lyase_fold/virulence"/>
</dbReference>
<dbReference type="InterPro" id="IPR039448">
    <property type="entry name" value="Beta_helix"/>
</dbReference>
<name>A0A315ZJN9_SEDFL</name>
<sequence length="1344" mass="151134">MTNLSTLPFLFFMTVIFHVVGYGQDCGCDHLVPQGTTVINGDASSTIAGELILDVKAGDKICLQAGQYSDLNIKNIRGSASQPVIIQNCGGQVILGNQPWFHTIDIVNSEHFRLLGTGDASFEYGIKLDVDGFRKGGNAAPSGIHIHGESSDFEIANVEIAHTPFAGIVAKADPSCDIPNSWRRNFSMEHLSIHDCYIHDTGGEGMYIGYTGDPIACENDSIYPHFLRDVKIYDNKVERTGWDGIQVNRVIEECEIWNNTILDYGLEDEIFQNTGLYLGWESEGNIHHNIINRGSGIGVQIKGVGNVQVHNNLVANSGFDGIYANDYDAEEGRKGYEFVNNTIVSTGNFGLRMENHKSILGIDSTTDIFYNNLIVAPTSTQYGSDRDYLLISRNYVHNAAYLDSNNYYQSDLDGLFVEPSTDDYRLQEYALATDAGRDVSHLNMVTDLSNTSRVKGGRIDIGAYEHEMQTDLSIRGAMLRTEDCGKEQVGLNDNLFAEIIENATSYDFALRDTQTDSVQFYTARNRNFKLKNFSMATFAKSYAIKSRVTIGGMFVGDWSEECSLTSEGWQDTQLETAYCDVEHILFNEKVKAEGVIGATSYEFEIINTAIDYNIIYTAVSPYFYPDRLPEILYPGMVYQVRVRAFVKDQWTAWGNTCSITMATIGELAKLNDQSCDIDSVTYHQPLLFDPISGATAYFVEITSPTNQTEVVSRGVDSTFFSLSDFNLDFEANTEYSVRVKVVTSHHNTWGNIQCTIRTIPLPIGEIEGVEINEVINMDQIIRAIDNPNAIGWEFILENEALSISDTIFSENREFSLKDTPNTLYQTEYGVKVGVVTNFGKAYSEPYLINTESLPVIQMKAEVNGMDSVSEKTAIWSEFLYGADQYAFRLWNDSLGFDSTYVSQNNHTCLHHFGVLGESILEETRYHIQVKPVVEEVDGEFGEVATIRTAKLEVPPTYLKDQYCGIYGVTLDNMLWSEAVDGASSYTFRVRNDDIGYYQEYTNSYPFLKIKNLAEAVIPNKDYYIDVKARVQDLEGEYSKVCRIITYRPDGNTTLIDNDCGRDELVASDYLKANSVWAAGDYDFRIFNQELGIDTVYQSSVASAQLVRMGVEILPNTTYGIQVKANSPYYNGEFTDTCYISTASPNLNTFMKANQCTQSFSKENLIWAEPLPYADSYEFHIVNAENGYDYTHYSTSPFFKFKDLISAPVEGGKFYDIAVKASYQGEYGDFSESCAIGVQANNSRMNTYEYSDLEYAHEVDSNDELFLFPDPNDGHFHVSIHHHTEMAWILLEVLDQQGHVLVKKQYEHTSDVETDIDISNQSKGLYFIRVMADDHYSESRKVILR</sequence>
<dbReference type="InterPro" id="IPR026444">
    <property type="entry name" value="Secre_tail"/>
</dbReference>
<feature type="domain" description="Secretion system C-terminal sorting" evidence="2">
    <location>
        <begin position="1266"/>
        <end position="1342"/>
    </location>
</feature>
<dbReference type="InterPro" id="IPR006626">
    <property type="entry name" value="PbH1"/>
</dbReference>
<dbReference type="NCBIfam" id="TIGR04183">
    <property type="entry name" value="Por_Secre_tail"/>
    <property type="match status" value="1"/>
</dbReference>
<dbReference type="Proteomes" id="UP000245535">
    <property type="component" value="Unassembled WGS sequence"/>
</dbReference>
<accession>A0A315ZJN9</accession>
<dbReference type="SMART" id="SM00710">
    <property type="entry name" value="PbH1"/>
    <property type="match status" value="7"/>
</dbReference>
<dbReference type="EMBL" id="QGDO01000001">
    <property type="protein sequence ID" value="PWJ44904.1"/>
    <property type="molecule type" value="Genomic_DNA"/>
</dbReference>
<dbReference type="SUPFAM" id="SSF51126">
    <property type="entry name" value="Pectin lyase-like"/>
    <property type="match status" value="1"/>
</dbReference>
<reference evidence="3 4" key="1">
    <citation type="submission" date="2018-03" db="EMBL/GenBank/DDBJ databases">
        <title>Genomic Encyclopedia of Archaeal and Bacterial Type Strains, Phase II (KMG-II): from individual species to whole genera.</title>
        <authorList>
            <person name="Goeker M."/>
        </authorList>
    </citation>
    <scope>NUCLEOTIDE SEQUENCE [LARGE SCALE GENOMIC DNA]</scope>
    <source>
        <strain evidence="3 4">DSM 28229</strain>
    </source>
</reference>
<dbReference type="Pfam" id="PF13229">
    <property type="entry name" value="Beta_helix"/>
    <property type="match status" value="1"/>
</dbReference>
<protein>
    <submittedName>
        <fullName evidence="3">Putative secreted protein (Por secretion system target)</fullName>
    </submittedName>
</protein>
<comment type="caution">
    <text evidence="3">The sequence shown here is derived from an EMBL/GenBank/DDBJ whole genome shotgun (WGS) entry which is preliminary data.</text>
</comment>
<evidence type="ECO:0000313" key="4">
    <source>
        <dbReference type="Proteomes" id="UP000245535"/>
    </source>
</evidence>
<evidence type="ECO:0000313" key="3">
    <source>
        <dbReference type="EMBL" id="PWJ44904.1"/>
    </source>
</evidence>
<organism evidence="3 4">
    <name type="scientific">Sediminitomix flava</name>
    <dbReference type="NCBI Taxonomy" id="379075"/>
    <lineage>
        <taxon>Bacteria</taxon>
        <taxon>Pseudomonadati</taxon>
        <taxon>Bacteroidota</taxon>
        <taxon>Cytophagia</taxon>
        <taxon>Cytophagales</taxon>
        <taxon>Flammeovirgaceae</taxon>
        <taxon>Sediminitomix</taxon>
    </lineage>
</organism>
<dbReference type="Gene3D" id="2.160.20.10">
    <property type="entry name" value="Single-stranded right-handed beta-helix, Pectin lyase-like"/>
    <property type="match status" value="1"/>
</dbReference>
<dbReference type="Pfam" id="PF18962">
    <property type="entry name" value="Por_Secre_tail"/>
    <property type="match status" value="1"/>
</dbReference>
<dbReference type="InterPro" id="IPR012334">
    <property type="entry name" value="Pectin_lyas_fold"/>
</dbReference>
<evidence type="ECO:0000259" key="2">
    <source>
        <dbReference type="Pfam" id="PF18962"/>
    </source>
</evidence>
<gene>
    <name evidence="3" type="ORF">BC781_1011293</name>
</gene>
<evidence type="ECO:0000259" key="1">
    <source>
        <dbReference type="Pfam" id="PF13229"/>
    </source>
</evidence>
<proteinExistence type="predicted"/>
<keyword evidence="4" id="KW-1185">Reference proteome</keyword>
<feature type="domain" description="Right handed beta helix" evidence="1">
    <location>
        <begin position="142"/>
        <end position="343"/>
    </location>
</feature>